<gene>
    <name evidence="7" type="ORF">MUG84_12235</name>
</gene>
<dbReference type="PROSITE" id="PS51257">
    <property type="entry name" value="PROKAR_LIPOPROTEIN"/>
    <property type="match status" value="1"/>
</dbReference>
<feature type="chain" id="PRO_5040751381" evidence="5">
    <location>
        <begin position="20"/>
        <end position="268"/>
    </location>
</feature>
<reference evidence="7" key="1">
    <citation type="submission" date="2022-04" db="EMBL/GenBank/DDBJ databases">
        <title>Paenibacillus mangrovi sp. nov., a novel endophytic bacterium isolated from bark of Kandelia candel.</title>
        <authorList>
            <person name="Tuo L."/>
        </authorList>
    </citation>
    <scope>NUCLEOTIDE SEQUENCE</scope>
    <source>
        <strain evidence="7">KQZ6P-2</strain>
    </source>
</reference>
<dbReference type="PANTHER" id="PTHR35936:SF17">
    <property type="entry name" value="ARGININE-BINDING EXTRACELLULAR PROTEIN ARTP"/>
    <property type="match status" value="1"/>
</dbReference>
<dbReference type="SMART" id="SM00062">
    <property type="entry name" value="PBPb"/>
    <property type="match status" value="1"/>
</dbReference>
<sequence>MKKWGILTVCLMLTGSLLTGCGNQNNDQASVSDNGKADGKTIVLGTSADFPPYEFHKMVNGKDEIVGFDIEIAKQIAADMGATLEVKDMDFKALLGELSSGRVDFVMAGMTPDENRKKEVDFSNSYYRAQQAVVVRAADKDKYKTMQSLEGASIGVQTGSIQEEIAKTIPGAKITGLGKINDIIMQLDSNRVDASIMEKPVAESFVKNVNGLAIADAVPDYKEDGYAVGVKKGNKELVDQINKTLDRLNKEKKIDQFVAEASDLAVSK</sequence>
<dbReference type="RefSeq" id="WP_244725296.1">
    <property type="nucleotide sequence ID" value="NZ_JALIRP010000004.1"/>
</dbReference>
<dbReference type="SUPFAM" id="SSF53850">
    <property type="entry name" value="Periplasmic binding protein-like II"/>
    <property type="match status" value="1"/>
</dbReference>
<feature type="signal peptide" evidence="5">
    <location>
        <begin position="1"/>
        <end position="19"/>
    </location>
</feature>
<evidence type="ECO:0000313" key="7">
    <source>
        <dbReference type="EMBL" id="MCJ8012501.1"/>
    </source>
</evidence>
<evidence type="ECO:0000256" key="1">
    <source>
        <dbReference type="ARBA" id="ARBA00004196"/>
    </source>
</evidence>
<dbReference type="PROSITE" id="PS01039">
    <property type="entry name" value="SBP_BACTERIAL_3"/>
    <property type="match status" value="1"/>
</dbReference>
<evidence type="ECO:0000259" key="6">
    <source>
        <dbReference type="SMART" id="SM00062"/>
    </source>
</evidence>
<dbReference type="InterPro" id="IPR018313">
    <property type="entry name" value="SBP_3_CS"/>
</dbReference>
<evidence type="ECO:0000313" key="8">
    <source>
        <dbReference type="Proteomes" id="UP001139347"/>
    </source>
</evidence>
<accession>A0A9X1WPU7</accession>
<dbReference type="AlphaFoldDB" id="A0A9X1WPU7"/>
<evidence type="ECO:0000256" key="5">
    <source>
        <dbReference type="SAM" id="SignalP"/>
    </source>
</evidence>
<dbReference type="PANTHER" id="PTHR35936">
    <property type="entry name" value="MEMBRANE-BOUND LYTIC MUREIN TRANSGLYCOSYLASE F"/>
    <property type="match status" value="1"/>
</dbReference>
<dbReference type="Proteomes" id="UP001139347">
    <property type="component" value="Unassembled WGS sequence"/>
</dbReference>
<evidence type="ECO:0000256" key="2">
    <source>
        <dbReference type="ARBA" id="ARBA00010333"/>
    </source>
</evidence>
<evidence type="ECO:0000256" key="4">
    <source>
        <dbReference type="RuleBase" id="RU003744"/>
    </source>
</evidence>
<comment type="caution">
    <text evidence="7">The sequence shown here is derived from an EMBL/GenBank/DDBJ whole genome shotgun (WGS) entry which is preliminary data.</text>
</comment>
<proteinExistence type="inferred from homology"/>
<comment type="similarity">
    <text evidence="2 4">Belongs to the bacterial solute-binding protein 3 family.</text>
</comment>
<keyword evidence="8" id="KW-1185">Reference proteome</keyword>
<feature type="domain" description="Solute-binding protein family 3/N-terminal" evidence="6">
    <location>
        <begin position="41"/>
        <end position="261"/>
    </location>
</feature>
<name>A0A9X1WPU7_9BACL</name>
<evidence type="ECO:0000256" key="3">
    <source>
        <dbReference type="ARBA" id="ARBA00022729"/>
    </source>
</evidence>
<protein>
    <submittedName>
        <fullName evidence="7">Transporter substrate-binding domain-containing protein</fullName>
    </submittedName>
</protein>
<organism evidence="7 8">
    <name type="scientific">Paenibacillus mangrovi</name>
    <dbReference type="NCBI Taxonomy" id="2931978"/>
    <lineage>
        <taxon>Bacteria</taxon>
        <taxon>Bacillati</taxon>
        <taxon>Bacillota</taxon>
        <taxon>Bacilli</taxon>
        <taxon>Bacillales</taxon>
        <taxon>Paenibacillaceae</taxon>
        <taxon>Paenibacillus</taxon>
    </lineage>
</organism>
<dbReference type="EMBL" id="JALIRP010000004">
    <property type="protein sequence ID" value="MCJ8012501.1"/>
    <property type="molecule type" value="Genomic_DNA"/>
</dbReference>
<keyword evidence="3 5" id="KW-0732">Signal</keyword>
<dbReference type="Gene3D" id="3.40.190.10">
    <property type="entry name" value="Periplasmic binding protein-like II"/>
    <property type="match status" value="2"/>
</dbReference>
<dbReference type="InterPro" id="IPR001638">
    <property type="entry name" value="Solute-binding_3/MltF_N"/>
</dbReference>
<comment type="subcellular location">
    <subcellularLocation>
        <location evidence="1">Cell envelope</location>
    </subcellularLocation>
</comment>
<dbReference type="GO" id="GO:0030313">
    <property type="term" value="C:cell envelope"/>
    <property type="evidence" value="ECO:0007669"/>
    <property type="project" value="UniProtKB-SubCell"/>
</dbReference>
<dbReference type="Pfam" id="PF00497">
    <property type="entry name" value="SBP_bac_3"/>
    <property type="match status" value="1"/>
</dbReference>